<evidence type="ECO:0000313" key="9">
    <source>
        <dbReference type="EMBL" id="OGL98052.1"/>
    </source>
</evidence>
<accession>A0A1F7W5G8</accession>
<dbReference type="Gene3D" id="1.20.1560.10">
    <property type="entry name" value="ABC transporter type 1, transmembrane domain"/>
    <property type="match status" value="1"/>
</dbReference>
<sequence>MSIDIDDDIPTATESWGDYWREMRDSFQVYRWTISELVAHESWPHIRRMFGFLCAMTAISALQPWTGSYIVNGLVTHNASMLRFGLATLGMCLMGKLLANRYRCAEREIVLGENMGRIDVRTTELFLGKSLGQHLHEGDTLSAANVERGRSSVILVQNLLLFDGLQVLLELTLCYMCLWFISVEASIVMSALLVIHVLWMFFFNANINRVCVPIERGFRAMNRYRADRWQHVERVKACGMEVHETRAVATKFRGLIGPDRDFWIWVNDRALWRGMGNYVALAVVTVYGSWKVWNGLWEVGILFPLFTWTGFMVENLWRVSFIEQQLNWNAPSVRSMKRALTLQSTVEDGNVELPASPDGVHVRFENVECSYPDQDGNAAPVLSGITLDIPPHAKVALLGRSGSGKTTLMRLLLRARDPAKGRVLVNGIDLRRLRLASWLKHVGYIAQQPQVFDGTVRDNLLYGTNPGDWPDDALWGLMRRLRVDFGNRLSSGLDTRVGRGGLRLSGGQAQRLMIGAAVARKPWFMAIDEATSSLDSSTERDVQRGLEQALDGAVGALTVTHRLSTVRDTHDLFVVLRSAAEVQPGETQIEAVGHSFEELYAASPTFRELADDQGIIMRTTHSSTLTAISPV</sequence>
<evidence type="ECO:0000256" key="7">
    <source>
        <dbReference type="SAM" id="Phobius"/>
    </source>
</evidence>
<organism evidence="9 10">
    <name type="scientific">Candidatus Uhrbacteria bacterium RIFOXYB2_FULL_57_15</name>
    <dbReference type="NCBI Taxonomy" id="1802422"/>
    <lineage>
        <taxon>Bacteria</taxon>
        <taxon>Candidatus Uhriibacteriota</taxon>
    </lineage>
</organism>
<dbReference type="GO" id="GO:0005524">
    <property type="term" value="F:ATP binding"/>
    <property type="evidence" value="ECO:0007669"/>
    <property type="project" value="UniProtKB-KW"/>
</dbReference>
<feature type="transmembrane region" description="Helical" evidence="7">
    <location>
        <begin position="187"/>
        <end position="207"/>
    </location>
</feature>
<feature type="transmembrane region" description="Helical" evidence="7">
    <location>
        <begin position="50"/>
        <end position="70"/>
    </location>
</feature>
<comment type="caution">
    <text evidence="9">The sequence shown here is derived from an EMBL/GenBank/DDBJ whole genome shotgun (WGS) entry which is preliminary data.</text>
</comment>
<keyword evidence="3" id="KW-0547">Nucleotide-binding</keyword>
<dbReference type="Gene3D" id="3.40.50.300">
    <property type="entry name" value="P-loop containing nucleotide triphosphate hydrolases"/>
    <property type="match status" value="1"/>
</dbReference>
<evidence type="ECO:0000256" key="4">
    <source>
        <dbReference type="ARBA" id="ARBA00022840"/>
    </source>
</evidence>
<dbReference type="GO" id="GO:0034040">
    <property type="term" value="F:ATPase-coupled lipid transmembrane transporter activity"/>
    <property type="evidence" value="ECO:0007669"/>
    <property type="project" value="TreeGrafter"/>
</dbReference>
<dbReference type="PANTHER" id="PTHR24221:SF654">
    <property type="entry name" value="ATP-BINDING CASSETTE SUB-FAMILY B MEMBER 6"/>
    <property type="match status" value="1"/>
</dbReference>
<proteinExistence type="predicted"/>
<evidence type="ECO:0000259" key="8">
    <source>
        <dbReference type="PROSITE" id="PS50893"/>
    </source>
</evidence>
<evidence type="ECO:0000256" key="6">
    <source>
        <dbReference type="ARBA" id="ARBA00023136"/>
    </source>
</evidence>
<evidence type="ECO:0000256" key="3">
    <source>
        <dbReference type="ARBA" id="ARBA00022741"/>
    </source>
</evidence>
<reference evidence="9 10" key="1">
    <citation type="journal article" date="2016" name="Nat. Commun.">
        <title>Thousands of microbial genomes shed light on interconnected biogeochemical processes in an aquifer system.</title>
        <authorList>
            <person name="Anantharaman K."/>
            <person name="Brown C.T."/>
            <person name="Hug L.A."/>
            <person name="Sharon I."/>
            <person name="Castelle C.J."/>
            <person name="Probst A.J."/>
            <person name="Thomas B.C."/>
            <person name="Singh A."/>
            <person name="Wilkins M.J."/>
            <person name="Karaoz U."/>
            <person name="Brodie E.L."/>
            <person name="Williams K.H."/>
            <person name="Hubbard S.S."/>
            <person name="Banfield J.F."/>
        </authorList>
    </citation>
    <scope>NUCLEOTIDE SEQUENCE [LARGE SCALE GENOMIC DNA]</scope>
</reference>
<dbReference type="Proteomes" id="UP000176501">
    <property type="component" value="Unassembled WGS sequence"/>
</dbReference>
<keyword evidence="2 7" id="KW-0812">Transmembrane</keyword>
<dbReference type="SMART" id="SM00382">
    <property type="entry name" value="AAA"/>
    <property type="match status" value="1"/>
</dbReference>
<keyword evidence="5 7" id="KW-1133">Transmembrane helix</keyword>
<comment type="subcellular location">
    <subcellularLocation>
        <location evidence="1">Cell membrane</location>
        <topology evidence="1">Multi-pass membrane protein</topology>
    </subcellularLocation>
</comment>
<dbReference type="AlphaFoldDB" id="A0A1F7W5G8"/>
<dbReference type="InterPro" id="IPR017871">
    <property type="entry name" value="ABC_transporter-like_CS"/>
</dbReference>
<dbReference type="CDD" id="cd03228">
    <property type="entry name" value="ABCC_MRP_Like"/>
    <property type="match status" value="1"/>
</dbReference>
<dbReference type="InterPro" id="IPR039421">
    <property type="entry name" value="Type_1_exporter"/>
</dbReference>
<dbReference type="EMBL" id="MGFE01000025">
    <property type="protein sequence ID" value="OGL98052.1"/>
    <property type="molecule type" value="Genomic_DNA"/>
</dbReference>
<dbReference type="SUPFAM" id="SSF52540">
    <property type="entry name" value="P-loop containing nucleoside triphosphate hydrolases"/>
    <property type="match status" value="1"/>
</dbReference>
<dbReference type="InterPro" id="IPR036640">
    <property type="entry name" value="ABC1_TM_sf"/>
</dbReference>
<keyword evidence="6 7" id="KW-0472">Membrane</keyword>
<dbReference type="PANTHER" id="PTHR24221">
    <property type="entry name" value="ATP-BINDING CASSETTE SUB-FAMILY B"/>
    <property type="match status" value="1"/>
</dbReference>
<keyword evidence="4" id="KW-0067">ATP-binding</keyword>
<dbReference type="GO" id="GO:0005886">
    <property type="term" value="C:plasma membrane"/>
    <property type="evidence" value="ECO:0007669"/>
    <property type="project" value="UniProtKB-SubCell"/>
</dbReference>
<dbReference type="SUPFAM" id="SSF90123">
    <property type="entry name" value="ABC transporter transmembrane region"/>
    <property type="match status" value="1"/>
</dbReference>
<gene>
    <name evidence="9" type="ORF">A2304_00900</name>
</gene>
<evidence type="ECO:0000256" key="5">
    <source>
        <dbReference type="ARBA" id="ARBA00022989"/>
    </source>
</evidence>
<evidence type="ECO:0000313" key="10">
    <source>
        <dbReference type="Proteomes" id="UP000176501"/>
    </source>
</evidence>
<evidence type="ECO:0000256" key="1">
    <source>
        <dbReference type="ARBA" id="ARBA00004651"/>
    </source>
</evidence>
<dbReference type="GO" id="GO:0016887">
    <property type="term" value="F:ATP hydrolysis activity"/>
    <property type="evidence" value="ECO:0007669"/>
    <property type="project" value="InterPro"/>
</dbReference>
<feature type="domain" description="ABC transporter" evidence="8">
    <location>
        <begin position="362"/>
        <end position="603"/>
    </location>
</feature>
<evidence type="ECO:0000256" key="2">
    <source>
        <dbReference type="ARBA" id="ARBA00022692"/>
    </source>
</evidence>
<dbReference type="InterPro" id="IPR027417">
    <property type="entry name" value="P-loop_NTPase"/>
</dbReference>
<feature type="transmembrane region" description="Helical" evidence="7">
    <location>
        <begin position="82"/>
        <end position="99"/>
    </location>
</feature>
<dbReference type="InterPro" id="IPR003439">
    <property type="entry name" value="ABC_transporter-like_ATP-bd"/>
</dbReference>
<dbReference type="PROSITE" id="PS50893">
    <property type="entry name" value="ABC_TRANSPORTER_2"/>
    <property type="match status" value="1"/>
</dbReference>
<dbReference type="InterPro" id="IPR003593">
    <property type="entry name" value="AAA+_ATPase"/>
</dbReference>
<dbReference type="Pfam" id="PF00005">
    <property type="entry name" value="ABC_tran"/>
    <property type="match status" value="1"/>
</dbReference>
<dbReference type="PROSITE" id="PS00211">
    <property type="entry name" value="ABC_TRANSPORTER_1"/>
    <property type="match status" value="1"/>
</dbReference>
<name>A0A1F7W5G8_9BACT</name>
<protein>
    <recommendedName>
        <fullName evidence="8">ABC transporter domain-containing protein</fullName>
    </recommendedName>
</protein>